<dbReference type="AlphaFoldDB" id="A0A0D7BRN3"/>
<feature type="compositionally biased region" description="Polar residues" evidence="4">
    <location>
        <begin position="684"/>
        <end position="693"/>
    </location>
</feature>
<dbReference type="PROSITE" id="PS50011">
    <property type="entry name" value="PROTEIN_KINASE_DOM"/>
    <property type="match status" value="1"/>
</dbReference>
<dbReference type="STRING" id="1314674.A0A0D7BRN3"/>
<dbReference type="InterPro" id="IPR008271">
    <property type="entry name" value="Ser/Thr_kinase_AS"/>
</dbReference>
<evidence type="ECO:0000256" key="2">
    <source>
        <dbReference type="ARBA" id="ARBA00022741"/>
    </source>
</evidence>
<feature type="region of interest" description="Disordered" evidence="4">
    <location>
        <begin position="1"/>
        <end position="45"/>
    </location>
</feature>
<dbReference type="InterPro" id="IPR050117">
    <property type="entry name" value="MAPK"/>
</dbReference>
<gene>
    <name evidence="6" type="ORF">CYLTODRAFT_407134</name>
</gene>
<reference evidence="6 7" key="1">
    <citation type="journal article" date="2015" name="Fungal Genet. Biol.">
        <title>Evolution of novel wood decay mechanisms in Agaricales revealed by the genome sequences of Fistulina hepatica and Cylindrobasidium torrendii.</title>
        <authorList>
            <person name="Floudas D."/>
            <person name="Held B.W."/>
            <person name="Riley R."/>
            <person name="Nagy L.G."/>
            <person name="Koehler G."/>
            <person name="Ransdell A.S."/>
            <person name="Younus H."/>
            <person name="Chow J."/>
            <person name="Chiniquy J."/>
            <person name="Lipzen A."/>
            <person name="Tritt A."/>
            <person name="Sun H."/>
            <person name="Haridas S."/>
            <person name="LaButti K."/>
            <person name="Ohm R.A."/>
            <person name="Kues U."/>
            <person name="Blanchette R.A."/>
            <person name="Grigoriev I.V."/>
            <person name="Minto R.E."/>
            <person name="Hibbett D.S."/>
        </authorList>
    </citation>
    <scope>NUCLEOTIDE SEQUENCE [LARGE SCALE GENOMIC DNA]</scope>
    <source>
        <strain evidence="6 7">FP15055 ss-10</strain>
    </source>
</reference>
<evidence type="ECO:0000313" key="7">
    <source>
        <dbReference type="Proteomes" id="UP000054007"/>
    </source>
</evidence>
<dbReference type="Proteomes" id="UP000054007">
    <property type="component" value="Unassembled WGS sequence"/>
</dbReference>
<feature type="compositionally biased region" description="Low complexity" evidence="4">
    <location>
        <begin position="729"/>
        <end position="744"/>
    </location>
</feature>
<feature type="compositionally biased region" description="Basic and acidic residues" evidence="4">
    <location>
        <begin position="553"/>
        <end position="562"/>
    </location>
</feature>
<dbReference type="InterPro" id="IPR011009">
    <property type="entry name" value="Kinase-like_dom_sf"/>
</dbReference>
<proteinExistence type="predicted"/>
<keyword evidence="6" id="KW-0418">Kinase</keyword>
<feature type="compositionally biased region" description="Basic and acidic residues" evidence="4">
    <location>
        <begin position="652"/>
        <end position="683"/>
    </location>
</feature>
<dbReference type="Pfam" id="PF00069">
    <property type="entry name" value="Pkinase"/>
    <property type="match status" value="1"/>
</dbReference>
<dbReference type="OrthoDB" id="2158884at2759"/>
<dbReference type="GO" id="GO:0004674">
    <property type="term" value="F:protein serine/threonine kinase activity"/>
    <property type="evidence" value="ECO:0007669"/>
    <property type="project" value="UniProtKB-KW"/>
</dbReference>
<dbReference type="Gene3D" id="1.10.510.10">
    <property type="entry name" value="Transferase(Phosphotransferase) domain 1"/>
    <property type="match status" value="1"/>
</dbReference>
<feature type="compositionally biased region" description="Polar residues" evidence="4">
    <location>
        <begin position="541"/>
        <end position="550"/>
    </location>
</feature>
<protein>
    <submittedName>
        <fullName evidence="6">Pkinase-domain-containing protein</fullName>
    </submittedName>
</protein>
<evidence type="ECO:0000256" key="3">
    <source>
        <dbReference type="ARBA" id="ARBA00022840"/>
    </source>
</evidence>
<feature type="region of interest" description="Disordered" evidence="4">
    <location>
        <begin position="537"/>
        <end position="562"/>
    </location>
</feature>
<evidence type="ECO:0000259" key="5">
    <source>
        <dbReference type="PROSITE" id="PS50011"/>
    </source>
</evidence>
<evidence type="ECO:0000313" key="6">
    <source>
        <dbReference type="EMBL" id="KIY72824.1"/>
    </source>
</evidence>
<feature type="compositionally biased region" description="Pro residues" evidence="4">
    <location>
        <begin position="861"/>
        <end position="870"/>
    </location>
</feature>
<dbReference type="SMART" id="SM00220">
    <property type="entry name" value="S_TKc"/>
    <property type="match status" value="1"/>
</dbReference>
<feature type="region of interest" description="Disordered" evidence="4">
    <location>
        <begin position="854"/>
        <end position="909"/>
    </location>
</feature>
<dbReference type="PROSITE" id="PS00108">
    <property type="entry name" value="PROTEIN_KINASE_ST"/>
    <property type="match status" value="1"/>
</dbReference>
<feature type="domain" description="Protein kinase" evidence="5">
    <location>
        <begin position="68"/>
        <end position="413"/>
    </location>
</feature>
<feature type="region of interest" description="Disordered" evidence="4">
    <location>
        <begin position="615"/>
        <end position="709"/>
    </location>
</feature>
<accession>A0A0D7BRN3</accession>
<dbReference type="Gene3D" id="3.30.200.20">
    <property type="entry name" value="Phosphorylase Kinase, domain 1"/>
    <property type="match status" value="1"/>
</dbReference>
<dbReference type="EMBL" id="KN880440">
    <property type="protein sequence ID" value="KIY72824.1"/>
    <property type="molecule type" value="Genomic_DNA"/>
</dbReference>
<name>A0A0D7BRN3_9AGAR</name>
<dbReference type="SUPFAM" id="SSF56112">
    <property type="entry name" value="Protein kinase-like (PK-like)"/>
    <property type="match status" value="1"/>
</dbReference>
<evidence type="ECO:0000256" key="1">
    <source>
        <dbReference type="ARBA" id="ARBA00022527"/>
    </source>
</evidence>
<organism evidence="6 7">
    <name type="scientific">Cylindrobasidium torrendii FP15055 ss-10</name>
    <dbReference type="NCBI Taxonomy" id="1314674"/>
    <lineage>
        <taxon>Eukaryota</taxon>
        <taxon>Fungi</taxon>
        <taxon>Dikarya</taxon>
        <taxon>Basidiomycota</taxon>
        <taxon>Agaricomycotina</taxon>
        <taxon>Agaricomycetes</taxon>
        <taxon>Agaricomycetidae</taxon>
        <taxon>Agaricales</taxon>
        <taxon>Marasmiineae</taxon>
        <taxon>Physalacriaceae</taxon>
        <taxon>Cylindrobasidium</taxon>
    </lineage>
</organism>
<keyword evidence="2" id="KW-0547">Nucleotide-binding</keyword>
<dbReference type="GO" id="GO:0005524">
    <property type="term" value="F:ATP binding"/>
    <property type="evidence" value="ECO:0007669"/>
    <property type="project" value="UniProtKB-KW"/>
</dbReference>
<dbReference type="InterPro" id="IPR000719">
    <property type="entry name" value="Prot_kinase_dom"/>
</dbReference>
<keyword evidence="6" id="KW-0808">Transferase</keyword>
<keyword evidence="3" id="KW-0067">ATP-binding</keyword>
<sequence>MYDSASSTVQQHPQSQSPGHVAAPSRQPAHAQQPKQTTHVVGIPSVSISPNDGNLVVGSAQSSSSRSWTALKVLGDGSFGTVWLCDWHGTLSPNTAAPAMQCGAGARPEWAGKRLVAVKRMKKKWEGGWEECQNLKELQSLRAIPFHPNIIPLYDFFMLPASKELYFVFESMEGNLYHLIKARKGRPLAGGLVASIFLQITAGLEHIHASGYFHRDMKPENVLVTTTGLHDYKSVSPVAPPNAPPEKDVVSIIKLADFGLARETNSSPPYTEYVSTRWYRAPEVLLLSRIYSNPVDMWALGTIMAELVNLRPLFPGANHIDQLDKICEVLGDPSDAYPSPEAPGRHSGGGPWLEGLKMAKHVGFQFPKVQPQRFFDLFDASVPPSLVHLIKGLLVFDPRIRLTSEQCLRHPYLAETIPRNNIPLPASIYPPPPPRSGLLRPAYQTSSSSTIDVRMHNGSGIQEETRGDYNMQDVQADEFMDVSPVPNPVIIVEQPQPQQPQKSKLLGSFGMKKHSKWNMFGGDKANGTSLPPVQEVPSGIKNGQSLTSEENLADTKKMNKKEAEKLQREAEKQRRALAEKMHREQARAVMQKRNQIQKAAEEVEWIGGNQIRKAATGPIRQGPHGGGVSPGTVNAASGRFASDGGVTNATLWREESNGSERSWRSDRQSKSRRRESSQDHSFDQPRQSYSTVDSDPGPSRLRARPSAYGINRMTSASSLRTSFDDFPQSARSSNSFSINSDVTSARSSNSFSLDGQLAQDFRARANVDAGTPPPGVVHSNQWMQVPPRSEQMRGSAQSTFVPLPRSHQGKAGYAAFDLGVTIPSTAGHINKADINPVFQVVSAQHDGLWKVDPDSLCKPSTLPPPHPPPEMADSPTSLPPFSELDAVAGNGGYEYPPLSPMAFSEPDDP</sequence>
<dbReference type="PANTHER" id="PTHR24055">
    <property type="entry name" value="MITOGEN-ACTIVATED PROTEIN KINASE"/>
    <property type="match status" value="1"/>
</dbReference>
<feature type="compositionally biased region" description="Polar residues" evidence="4">
    <location>
        <begin position="1"/>
        <end position="18"/>
    </location>
</feature>
<feature type="region of interest" description="Disordered" evidence="4">
    <location>
        <begin position="725"/>
        <end position="750"/>
    </location>
</feature>
<keyword evidence="7" id="KW-1185">Reference proteome</keyword>
<evidence type="ECO:0000256" key="4">
    <source>
        <dbReference type="SAM" id="MobiDB-lite"/>
    </source>
</evidence>
<keyword evidence="1" id="KW-0723">Serine/threonine-protein kinase</keyword>
<dbReference type="CDD" id="cd07830">
    <property type="entry name" value="STKc_MAK_like"/>
    <property type="match status" value="1"/>
</dbReference>